<evidence type="ECO:0000256" key="1">
    <source>
        <dbReference type="ARBA" id="ARBA00007592"/>
    </source>
</evidence>
<dbReference type="SMART" id="SM01130">
    <property type="entry name" value="DHDPS"/>
    <property type="match status" value="1"/>
</dbReference>
<evidence type="ECO:0000256" key="2">
    <source>
        <dbReference type="ARBA" id="ARBA00023239"/>
    </source>
</evidence>
<dbReference type="InterPro" id="IPR002220">
    <property type="entry name" value="DapA-like"/>
</dbReference>
<feature type="binding site" evidence="4">
    <location>
        <position position="216"/>
    </location>
    <ligand>
        <name>pyruvate</name>
        <dbReference type="ChEBI" id="CHEBI:15361"/>
    </ligand>
</feature>
<gene>
    <name evidence="5" type="ORF">F1189_10885</name>
</gene>
<dbReference type="SUPFAM" id="SSF51569">
    <property type="entry name" value="Aldolase"/>
    <property type="match status" value="1"/>
</dbReference>
<keyword evidence="6" id="KW-1185">Reference proteome</keyword>
<dbReference type="PANTHER" id="PTHR12128">
    <property type="entry name" value="DIHYDRODIPICOLINATE SYNTHASE"/>
    <property type="match status" value="1"/>
</dbReference>
<accession>A0A5M6IV27</accession>
<evidence type="ECO:0000256" key="3">
    <source>
        <dbReference type="PIRNR" id="PIRNR001365"/>
    </source>
</evidence>
<dbReference type="Gene3D" id="3.20.20.70">
    <property type="entry name" value="Aldolase class I"/>
    <property type="match status" value="1"/>
</dbReference>
<dbReference type="EMBL" id="VWPK01000014">
    <property type="protein sequence ID" value="KAA5612163.1"/>
    <property type="molecule type" value="Genomic_DNA"/>
</dbReference>
<dbReference type="CDD" id="cd00408">
    <property type="entry name" value="DHDPS-like"/>
    <property type="match status" value="1"/>
</dbReference>
<dbReference type="PIRSF" id="PIRSF001365">
    <property type="entry name" value="DHDPS"/>
    <property type="match status" value="1"/>
</dbReference>
<dbReference type="OrthoDB" id="7250010at2"/>
<dbReference type="PANTHER" id="PTHR12128:SF66">
    <property type="entry name" value="4-HYDROXY-2-OXOGLUTARATE ALDOLASE, MITOCHONDRIAL"/>
    <property type="match status" value="1"/>
</dbReference>
<dbReference type="GO" id="GO:0008840">
    <property type="term" value="F:4-hydroxy-tetrahydrodipicolinate synthase activity"/>
    <property type="evidence" value="ECO:0007669"/>
    <property type="project" value="TreeGrafter"/>
</dbReference>
<dbReference type="InterPro" id="IPR013785">
    <property type="entry name" value="Aldolase_TIM"/>
</dbReference>
<name>A0A5M6IV27_9PROT</name>
<proteinExistence type="inferred from homology"/>
<evidence type="ECO:0000313" key="5">
    <source>
        <dbReference type="EMBL" id="KAA5612163.1"/>
    </source>
</evidence>
<dbReference type="AlphaFoldDB" id="A0A5M6IV27"/>
<sequence>MALIHRNTSGVYIIAATPFTETGAVDVAGIDSLVDFYAARGVTGMTVLGIMGEADKLTAEERRAVLDRFLARAGAMPVIVGISDSGMANLADFGKYAMDRGAAGVMVAPNRGVPREDRVIGYFAEVCRALGPDVPVVYQDYPQTTGVPVSVRTILEIADANPQIVMLKHEDSPGLAKITAIRAAEAKGGRERLSILVGNGGLHLPQELQRGVDGAMTGFAYPEALVDVVRLHQSGAVDRAEDVFDAYLPILRHEQQPGIGLALRKMILHRRGAIPCPAVRAPGPLLSPTDLAELERLMARTAARVASL</sequence>
<protein>
    <submittedName>
        <fullName evidence="5">Dihydrodipicolinate synthase family protein</fullName>
    </submittedName>
</protein>
<keyword evidence="2 3" id="KW-0456">Lyase</keyword>
<organism evidence="5 6">
    <name type="scientific">Rhodovastum atsumiense</name>
    <dbReference type="NCBI Taxonomy" id="504468"/>
    <lineage>
        <taxon>Bacteria</taxon>
        <taxon>Pseudomonadati</taxon>
        <taxon>Pseudomonadota</taxon>
        <taxon>Alphaproteobacteria</taxon>
        <taxon>Acetobacterales</taxon>
        <taxon>Acetobacteraceae</taxon>
        <taxon>Rhodovastum</taxon>
    </lineage>
</organism>
<dbReference type="GO" id="GO:0005829">
    <property type="term" value="C:cytosol"/>
    <property type="evidence" value="ECO:0007669"/>
    <property type="project" value="TreeGrafter"/>
</dbReference>
<reference evidence="5 6" key="1">
    <citation type="submission" date="2019-09" db="EMBL/GenBank/DDBJ databases">
        <title>Genome sequence of Rhodovastum atsumiense, a diverse member of the Acetobacteraceae family of non-sulfur purple photosynthetic bacteria.</title>
        <authorList>
            <person name="Meyer T."/>
            <person name="Kyndt J."/>
        </authorList>
    </citation>
    <scope>NUCLEOTIDE SEQUENCE [LARGE SCALE GENOMIC DNA]</scope>
    <source>
        <strain evidence="5 6">DSM 21279</strain>
    </source>
</reference>
<dbReference type="Pfam" id="PF00701">
    <property type="entry name" value="DHDPS"/>
    <property type="match status" value="1"/>
</dbReference>
<dbReference type="Proteomes" id="UP000325255">
    <property type="component" value="Unassembled WGS sequence"/>
</dbReference>
<evidence type="ECO:0000313" key="6">
    <source>
        <dbReference type="Proteomes" id="UP000325255"/>
    </source>
</evidence>
<dbReference type="RefSeq" id="WP_150040770.1">
    <property type="nucleotide sequence ID" value="NZ_OW485601.1"/>
</dbReference>
<evidence type="ECO:0000256" key="4">
    <source>
        <dbReference type="PIRSR" id="PIRSR001365-2"/>
    </source>
</evidence>
<comment type="similarity">
    <text evidence="1 3">Belongs to the DapA family.</text>
</comment>
<comment type="caution">
    <text evidence="5">The sequence shown here is derived from an EMBL/GenBank/DDBJ whole genome shotgun (WGS) entry which is preliminary data.</text>
</comment>